<organism evidence="7 8">
    <name type="scientific">Capnocytophaga bilenii</name>
    <dbReference type="NCBI Taxonomy" id="2819369"/>
    <lineage>
        <taxon>Bacteria</taxon>
        <taxon>Pseudomonadati</taxon>
        <taxon>Bacteroidota</taxon>
        <taxon>Flavobacteriia</taxon>
        <taxon>Flavobacteriales</taxon>
        <taxon>Flavobacteriaceae</taxon>
        <taxon>Capnocytophaga</taxon>
    </lineage>
</organism>
<reference evidence="7 8" key="1">
    <citation type="submission" date="2021-03" db="EMBL/GenBank/DDBJ databases">
        <title>Isolation and description of Capnocytophaga bilenii sp. nov., a novel Capnocytophaga species, isolated from a gingivitis subject.</title>
        <authorList>
            <person name="Antezack A."/>
            <person name="Monnet-Corti V."/>
            <person name="La Scola B."/>
        </authorList>
    </citation>
    <scope>NUCLEOTIDE SEQUENCE [LARGE SCALE GENOMIC DNA]</scope>
    <source>
        <strain evidence="7 8">Marseille-Q4570</strain>
    </source>
</reference>
<feature type="transmembrane region" description="Helical" evidence="6">
    <location>
        <begin position="155"/>
        <end position="175"/>
    </location>
</feature>
<name>A0ABS3PWZ7_9FLAO</name>
<comment type="caution">
    <text evidence="7">The sequence shown here is derived from an EMBL/GenBank/DDBJ whole genome shotgun (WGS) entry which is preliminary data.</text>
</comment>
<feature type="transmembrane region" description="Helical" evidence="6">
    <location>
        <begin position="39"/>
        <end position="60"/>
    </location>
</feature>
<dbReference type="Proteomes" id="UP000681610">
    <property type="component" value="Unassembled WGS sequence"/>
</dbReference>
<evidence type="ECO:0000256" key="5">
    <source>
        <dbReference type="ARBA" id="ARBA00023136"/>
    </source>
</evidence>
<feature type="transmembrane region" description="Helical" evidence="6">
    <location>
        <begin position="72"/>
        <end position="90"/>
    </location>
</feature>
<keyword evidence="3 6" id="KW-0812">Transmembrane</keyword>
<accession>A0ABS3PWZ7</accession>
<feature type="transmembrane region" description="Helical" evidence="6">
    <location>
        <begin position="6"/>
        <end position="27"/>
    </location>
</feature>
<sequence>MFADILLAVPLGILLAFTIGPVFFVLLETAITKGFRAAIAFNTGVVTADAAFIAIVYFTTNSLLTEIKDDPRLFLAGGLIMMAYGLLSFIKVKKDFQKDVECKDNISFIRIKKVNYIALFIKGFLLNFINIGVLGFWLGIIVVFGPKLDMEPNRILLFFSSIIIVYFLIDIGKILIAKKLKNRLTAYHIYKIKRVISIILLLFGVFLVCKPFFLNVLSSLKF</sequence>
<dbReference type="Pfam" id="PF01810">
    <property type="entry name" value="LysE"/>
    <property type="match status" value="1"/>
</dbReference>
<evidence type="ECO:0000256" key="6">
    <source>
        <dbReference type="SAM" id="Phobius"/>
    </source>
</evidence>
<dbReference type="PANTHER" id="PTHR30086:SF20">
    <property type="entry name" value="ARGININE EXPORTER PROTEIN ARGO-RELATED"/>
    <property type="match status" value="1"/>
</dbReference>
<dbReference type="RefSeq" id="WP_208058433.1">
    <property type="nucleotide sequence ID" value="NZ_JAGDYP010000003.1"/>
</dbReference>
<comment type="subcellular location">
    <subcellularLocation>
        <location evidence="1">Cell membrane</location>
        <topology evidence="1">Multi-pass membrane protein</topology>
    </subcellularLocation>
</comment>
<evidence type="ECO:0000313" key="7">
    <source>
        <dbReference type="EMBL" id="MBO1883838.1"/>
    </source>
</evidence>
<gene>
    <name evidence="7" type="ORF">J4N46_05280</name>
</gene>
<keyword evidence="4 6" id="KW-1133">Transmembrane helix</keyword>
<keyword evidence="5 6" id="KW-0472">Membrane</keyword>
<keyword evidence="2" id="KW-1003">Cell membrane</keyword>
<proteinExistence type="predicted"/>
<feature type="transmembrane region" description="Helical" evidence="6">
    <location>
        <begin position="116"/>
        <end position="143"/>
    </location>
</feature>
<protein>
    <submittedName>
        <fullName evidence="7">LysE family transporter</fullName>
    </submittedName>
</protein>
<evidence type="ECO:0000256" key="3">
    <source>
        <dbReference type="ARBA" id="ARBA00022692"/>
    </source>
</evidence>
<dbReference type="InterPro" id="IPR001123">
    <property type="entry name" value="LeuE-type"/>
</dbReference>
<keyword evidence="8" id="KW-1185">Reference proteome</keyword>
<dbReference type="PANTHER" id="PTHR30086">
    <property type="entry name" value="ARGININE EXPORTER PROTEIN ARGO"/>
    <property type="match status" value="1"/>
</dbReference>
<evidence type="ECO:0000256" key="2">
    <source>
        <dbReference type="ARBA" id="ARBA00022475"/>
    </source>
</evidence>
<evidence type="ECO:0000256" key="4">
    <source>
        <dbReference type="ARBA" id="ARBA00022989"/>
    </source>
</evidence>
<dbReference type="EMBL" id="JAGDYP010000003">
    <property type="protein sequence ID" value="MBO1883838.1"/>
    <property type="molecule type" value="Genomic_DNA"/>
</dbReference>
<evidence type="ECO:0000256" key="1">
    <source>
        <dbReference type="ARBA" id="ARBA00004651"/>
    </source>
</evidence>
<evidence type="ECO:0000313" key="8">
    <source>
        <dbReference type="Proteomes" id="UP000681610"/>
    </source>
</evidence>
<feature type="transmembrane region" description="Helical" evidence="6">
    <location>
        <begin position="195"/>
        <end position="214"/>
    </location>
</feature>